<sequence>MIGEHRTPDGSSRDGAFVVGGEPDAPDPIDRAGFDQDTGAGAEQEVLQLRMPAELGEVATHHDLVTVLIPHGLVEAMDLAAEPLGLAGMLGGEDPLRSDTVIRCHVRLPPGQ</sequence>
<protein>
    <submittedName>
        <fullName evidence="2">Uncharacterized protein</fullName>
    </submittedName>
</protein>
<comment type="caution">
    <text evidence="2">The sequence shown here is derived from an EMBL/GenBank/DDBJ whole genome shotgun (WGS) entry which is preliminary data.</text>
</comment>
<proteinExistence type="predicted"/>
<evidence type="ECO:0000256" key="1">
    <source>
        <dbReference type="SAM" id="MobiDB-lite"/>
    </source>
</evidence>
<accession>A0A7W7WC71</accession>
<keyword evidence="3" id="KW-1185">Reference proteome</keyword>
<name>A0A7W7WC71_9ACTN</name>
<feature type="compositionally biased region" description="Basic and acidic residues" evidence="1">
    <location>
        <begin position="1"/>
        <end position="12"/>
    </location>
</feature>
<evidence type="ECO:0000313" key="2">
    <source>
        <dbReference type="EMBL" id="MBB4940949.1"/>
    </source>
</evidence>
<gene>
    <name evidence="2" type="ORF">FHR32_005326</name>
</gene>
<organism evidence="2 3">
    <name type="scientific">Streptosporangium album</name>
    <dbReference type="NCBI Taxonomy" id="47479"/>
    <lineage>
        <taxon>Bacteria</taxon>
        <taxon>Bacillati</taxon>
        <taxon>Actinomycetota</taxon>
        <taxon>Actinomycetes</taxon>
        <taxon>Streptosporangiales</taxon>
        <taxon>Streptosporangiaceae</taxon>
        <taxon>Streptosporangium</taxon>
    </lineage>
</organism>
<dbReference type="AlphaFoldDB" id="A0A7W7WC71"/>
<dbReference type="Proteomes" id="UP000534286">
    <property type="component" value="Unassembled WGS sequence"/>
</dbReference>
<reference evidence="2 3" key="1">
    <citation type="submission" date="2020-08" db="EMBL/GenBank/DDBJ databases">
        <title>Sequencing the genomes of 1000 actinobacteria strains.</title>
        <authorList>
            <person name="Klenk H.-P."/>
        </authorList>
    </citation>
    <scope>NUCLEOTIDE SEQUENCE [LARGE SCALE GENOMIC DNA]</scope>
    <source>
        <strain evidence="2 3">DSM 43023</strain>
    </source>
</reference>
<dbReference type="EMBL" id="JACHJU010000002">
    <property type="protein sequence ID" value="MBB4940949.1"/>
    <property type="molecule type" value="Genomic_DNA"/>
</dbReference>
<feature type="region of interest" description="Disordered" evidence="1">
    <location>
        <begin position="1"/>
        <end position="41"/>
    </location>
</feature>
<evidence type="ECO:0000313" key="3">
    <source>
        <dbReference type="Proteomes" id="UP000534286"/>
    </source>
</evidence>